<dbReference type="EMBL" id="CP001099">
    <property type="protein sequence ID" value="ACF11335.1"/>
    <property type="molecule type" value="Genomic_DNA"/>
</dbReference>
<dbReference type="OrthoDB" id="283474at2"/>
<dbReference type="KEGG" id="cpc:Cpar_0923"/>
<dbReference type="InterPro" id="IPR021471">
    <property type="entry name" value="DUF3124"/>
</dbReference>
<organism evidence="1 2">
    <name type="scientific">Chlorobaculum parvum (strain DSM 263 / NCIMB 8327)</name>
    <name type="common">Chlorobium vibrioforme subsp. thiosulfatophilum</name>
    <dbReference type="NCBI Taxonomy" id="517417"/>
    <lineage>
        <taxon>Bacteria</taxon>
        <taxon>Pseudomonadati</taxon>
        <taxon>Chlorobiota</taxon>
        <taxon>Chlorobiia</taxon>
        <taxon>Chlorobiales</taxon>
        <taxon>Chlorobiaceae</taxon>
        <taxon>Chlorobaculum</taxon>
    </lineage>
</organism>
<gene>
    <name evidence="1" type="ordered locus">Cpar_0923</name>
</gene>
<dbReference type="STRING" id="517417.Cpar_0923"/>
<protein>
    <recommendedName>
        <fullName evidence="3">DUF3124 domain-containing protein</fullName>
    </recommendedName>
</protein>
<evidence type="ECO:0000313" key="2">
    <source>
        <dbReference type="Proteomes" id="UP000008811"/>
    </source>
</evidence>
<name>B3QN32_CHLP8</name>
<dbReference type="AlphaFoldDB" id="B3QN32"/>
<dbReference type="HOGENOM" id="CLU_112039_3_0_10"/>
<dbReference type="Pfam" id="PF11322">
    <property type="entry name" value="DUF3124"/>
    <property type="match status" value="1"/>
</dbReference>
<reference evidence="1" key="1">
    <citation type="submission" date="2008-06" db="EMBL/GenBank/DDBJ databases">
        <title>Complete sequence of Chlorobaculum parvum NCIB 8327.</title>
        <authorList>
            <consortium name="US DOE Joint Genome Institute"/>
            <person name="Lucas S."/>
            <person name="Copeland A."/>
            <person name="Lapidus A."/>
            <person name="Glavina del Rio T."/>
            <person name="Dalin E."/>
            <person name="Tice H."/>
            <person name="Bruce D."/>
            <person name="Goodwin L."/>
            <person name="Pitluck S."/>
            <person name="Schmutz J."/>
            <person name="Larimer F."/>
            <person name="Land M."/>
            <person name="Hauser L."/>
            <person name="Kyrpides N."/>
            <person name="Mikhailova N."/>
            <person name="Zhao F."/>
            <person name="Li T."/>
            <person name="Liu Z."/>
            <person name="Overmann J."/>
            <person name="Bryant D.A."/>
            <person name="Richardson P."/>
        </authorList>
    </citation>
    <scope>NUCLEOTIDE SEQUENCE [LARGE SCALE GENOMIC DNA]</scope>
    <source>
        <strain evidence="1">NCIB 8327</strain>
    </source>
</reference>
<evidence type="ECO:0000313" key="1">
    <source>
        <dbReference type="EMBL" id="ACF11335.1"/>
    </source>
</evidence>
<dbReference type="Proteomes" id="UP000008811">
    <property type="component" value="Chromosome"/>
</dbReference>
<evidence type="ECO:0008006" key="3">
    <source>
        <dbReference type="Google" id="ProtNLM"/>
    </source>
</evidence>
<proteinExistence type="predicted"/>
<dbReference type="eggNOG" id="ENOG5032TD0">
    <property type="taxonomic scope" value="Bacteria"/>
</dbReference>
<accession>B3QN32</accession>
<keyword evidence="2" id="KW-1185">Reference proteome</keyword>
<sequence length="164" mass="18053">MKPVHLFPVIRSVLVSILFLLMPLTALLAEPLSWSKGQTVYVPSYSHIFVGDRLKTFDLTASLAIRNSDPDTPITVTKVDYFDASGRFIRHMLKTPRIVRPVSTLVYVIDESDKAGGVGASFIVSWKSTVRVSSPIVETVMIGTGMQQGISFTSRGQVVREAEP</sequence>